<gene>
    <name evidence="2" type="ordered locus">CKL_3598</name>
</gene>
<dbReference type="InterPro" id="IPR025373">
    <property type="entry name" value="DUF4363"/>
</dbReference>
<dbReference type="EMBL" id="CP000673">
    <property type="protein sequence ID" value="EDK35589.1"/>
    <property type="molecule type" value="Genomic_DNA"/>
</dbReference>
<keyword evidence="1" id="KW-1133">Transmembrane helix</keyword>
<dbReference type="HOGENOM" id="CLU_156635_2_1_9"/>
<feature type="transmembrane region" description="Helical" evidence="1">
    <location>
        <begin position="6"/>
        <end position="25"/>
    </location>
</feature>
<dbReference type="KEGG" id="ckl:CKL_3598"/>
<sequence length="126" mass="15123">MKSTIVSFSIFILMLFSIIFSIKYLNTVCMKLQNLNTKIEQTLQSNNWEESYRNSEHFMSEWKKYSSKLSIFSNYNEIEDINNELWKLIHHITYKNKEEALISVDIIKNSIYSILHMQQLNIENLF</sequence>
<dbReference type="STRING" id="431943.CKL_3598"/>
<evidence type="ECO:0000256" key="1">
    <source>
        <dbReference type="SAM" id="Phobius"/>
    </source>
</evidence>
<dbReference type="AlphaFoldDB" id="A5N393"/>
<keyword evidence="1" id="KW-0472">Membrane</keyword>
<dbReference type="Pfam" id="PF14276">
    <property type="entry name" value="DUF4363"/>
    <property type="match status" value="1"/>
</dbReference>
<proteinExistence type="predicted"/>
<organism evidence="2 3">
    <name type="scientific">Clostridium kluyveri (strain ATCC 8527 / DSM 555 / NBRC 12016 / NCIMB 10680 / K1)</name>
    <dbReference type="NCBI Taxonomy" id="431943"/>
    <lineage>
        <taxon>Bacteria</taxon>
        <taxon>Bacillati</taxon>
        <taxon>Bacillota</taxon>
        <taxon>Clostridia</taxon>
        <taxon>Eubacteriales</taxon>
        <taxon>Clostridiaceae</taxon>
        <taxon>Clostridium</taxon>
    </lineage>
</organism>
<protein>
    <recommendedName>
        <fullName evidence="4">DUF4363 domain-containing protein</fullName>
    </recommendedName>
</protein>
<dbReference type="Proteomes" id="UP000002411">
    <property type="component" value="Chromosome"/>
</dbReference>
<evidence type="ECO:0000313" key="2">
    <source>
        <dbReference type="EMBL" id="EDK35589.1"/>
    </source>
</evidence>
<accession>A5N393</accession>
<reference evidence="2 3" key="1">
    <citation type="journal article" date="2008" name="Proc. Natl. Acad. Sci. U.S.A.">
        <title>The genome of Clostridium kluyveri, a strict anaerobe with unique metabolic features.</title>
        <authorList>
            <person name="Seedorf H."/>
            <person name="Fricke W.F."/>
            <person name="Veith B."/>
            <person name="Brueggemann H."/>
            <person name="Liesegang H."/>
            <person name="Strittmatter A."/>
            <person name="Miethke M."/>
            <person name="Buckel W."/>
            <person name="Hinderberger J."/>
            <person name="Li F."/>
            <person name="Hagemeier C."/>
            <person name="Thauer R.K."/>
            <person name="Gottschalk G."/>
        </authorList>
    </citation>
    <scope>NUCLEOTIDE SEQUENCE [LARGE SCALE GENOMIC DNA]</scope>
    <source>
        <strain evidence="3">ATCC 8527 / DSM 555 / NCIMB 10680</strain>
    </source>
</reference>
<evidence type="ECO:0008006" key="4">
    <source>
        <dbReference type="Google" id="ProtNLM"/>
    </source>
</evidence>
<keyword evidence="3" id="KW-1185">Reference proteome</keyword>
<evidence type="ECO:0000313" key="3">
    <source>
        <dbReference type="Proteomes" id="UP000002411"/>
    </source>
</evidence>
<dbReference type="RefSeq" id="WP_012103921.1">
    <property type="nucleotide sequence ID" value="NC_009706.1"/>
</dbReference>
<keyword evidence="1" id="KW-0812">Transmembrane</keyword>
<name>A5N393_CLOK5</name>